<keyword evidence="1" id="KW-0472">Membrane</keyword>
<keyword evidence="3" id="KW-1185">Reference proteome</keyword>
<evidence type="ECO:0000313" key="2">
    <source>
        <dbReference type="EMBL" id="CAG9325051.1"/>
    </source>
</evidence>
<sequence length="229" mass="25560">MIRFSSEDAKRLIFEAPDTTRRTLFVLLFTFVCLIIHIYCTYLGTANSWTCELDSTDPKHNYVCKELMQKASCSTLTGPLKAEILLNINDEVKASALIVCPWENAISELRICFALGSALVVIIGLLSLSNEDKKLADLHINSAYFFTLLLVISSTFDLFAVSNSNTNNYSLCNLTNEFSVEDGISGEYLSCTHDIYNFTAYLGYVAAVMLLASSYYLKGWRDNLSLDGL</sequence>
<evidence type="ECO:0000256" key="1">
    <source>
        <dbReference type="SAM" id="Phobius"/>
    </source>
</evidence>
<gene>
    <name evidence="2" type="ORF">BSTOLATCC_MIC37797</name>
</gene>
<feature type="transmembrane region" description="Helical" evidence="1">
    <location>
        <begin position="198"/>
        <end position="217"/>
    </location>
</feature>
<organism evidence="2 3">
    <name type="scientific">Blepharisma stoltei</name>
    <dbReference type="NCBI Taxonomy" id="1481888"/>
    <lineage>
        <taxon>Eukaryota</taxon>
        <taxon>Sar</taxon>
        <taxon>Alveolata</taxon>
        <taxon>Ciliophora</taxon>
        <taxon>Postciliodesmatophora</taxon>
        <taxon>Heterotrichea</taxon>
        <taxon>Heterotrichida</taxon>
        <taxon>Blepharismidae</taxon>
        <taxon>Blepharisma</taxon>
    </lineage>
</organism>
<protein>
    <submittedName>
        <fullName evidence="2">Uncharacterized protein</fullName>
    </submittedName>
</protein>
<name>A0AAU9JTM5_9CILI</name>
<keyword evidence="1" id="KW-1133">Transmembrane helix</keyword>
<dbReference type="EMBL" id="CAJZBQ010000037">
    <property type="protein sequence ID" value="CAG9325051.1"/>
    <property type="molecule type" value="Genomic_DNA"/>
</dbReference>
<reference evidence="2" key="1">
    <citation type="submission" date="2021-09" db="EMBL/GenBank/DDBJ databases">
        <authorList>
            <consortium name="AG Swart"/>
            <person name="Singh M."/>
            <person name="Singh A."/>
            <person name="Seah K."/>
            <person name="Emmerich C."/>
        </authorList>
    </citation>
    <scope>NUCLEOTIDE SEQUENCE</scope>
    <source>
        <strain evidence="2">ATCC30299</strain>
    </source>
</reference>
<keyword evidence="1" id="KW-0812">Transmembrane</keyword>
<feature type="transmembrane region" description="Helical" evidence="1">
    <location>
        <begin position="142"/>
        <end position="161"/>
    </location>
</feature>
<evidence type="ECO:0000313" key="3">
    <source>
        <dbReference type="Proteomes" id="UP001162131"/>
    </source>
</evidence>
<proteinExistence type="predicted"/>
<dbReference type="Proteomes" id="UP001162131">
    <property type="component" value="Unassembled WGS sequence"/>
</dbReference>
<feature type="transmembrane region" description="Helical" evidence="1">
    <location>
        <begin position="24"/>
        <end position="44"/>
    </location>
</feature>
<accession>A0AAU9JTM5</accession>
<dbReference type="AlphaFoldDB" id="A0AAU9JTM5"/>
<comment type="caution">
    <text evidence="2">The sequence shown here is derived from an EMBL/GenBank/DDBJ whole genome shotgun (WGS) entry which is preliminary data.</text>
</comment>
<feature type="transmembrane region" description="Helical" evidence="1">
    <location>
        <begin position="111"/>
        <end position="130"/>
    </location>
</feature>